<evidence type="ECO:0000256" key="2">
    <source>
        <dbReference type="ARBA" id="ARBA00002322"/>
    </source>
</evidence>
<evidence type="ECO:0000256" key="12">
    <source>
        <dbReference type="ARBA" id="ARBA00023324"/>
    </source>
</evidence>
<feature type="disulfide bond" evidence="15">
    <location>
        <begin position="68"/>
        <end position="73"/>
    </location>
</feature>
<keyword evidence="5" id="KW-0964">Secreted</keyword>
<comment type="caution">
    <text evidence="18">The sequence shown here is derived from an EMBL/GenBank/DDBJ whole genome shotgun (WGS) entry which is preliminary data.</text>
</comment>
<dbReference type="Pfam" id="PF00141">
    <property type="entry name" value="peroxidase"/>
    <property type="match status" value="1"/>
</dbReference>
<evidence type="ECO:0000256" key="8">
    <source>
        <dbReference type="ARBA" id="ARBA00022723"/>
    </source>
</evidence>
<feature type="binding site" evidence="14">
    <location>
        <position position="194"/>
    </location>
    <ligand>
        <name>Ca(2+)</name>
        <dbReference type="ChEBI" id="CHEBI:29108"/>
        <label>2</label>
    </ligand>
</feature>
<evidence type="ECO:0000256" key="6">
    <source>
        <dbReference type="ARBA" id="ARBA00022559"/>
    </source>
</evidence>
<comment type="function">
    <text evidence="2">Removal of H(2)O(2), oxidation of toxic reductants, biosynthesis and degradation of lignin, suberization, auxin catabolism, response to environmental stresses such as wounding, pathogen attack and oxidative stress. These functions might be dependent on each isozyme/isoform in each plant tissue.</text>
</comment>
<dbReference type="PROSITE" id="PS50873">
    <property type="entry name" value="PEROXIDASE_4"/>
    <property type="match status" value="1"/>
</dbReference>
<keyword evidence="8 14" id="KW-0479">Metal-binding</keyword>
<dbReference type="EMBL" id="JAXUIC010000009">
    <property type="protein sequence ID" value="KAK4571022.1"/>
    <property type="molecule type" value="Genomic_DNA"/>
</dbReference>
<evidence type="ECO:0000259" key="17">
    <source>
        <dbReference type="PROSITE" id="PS50873"/>
    </source>
</evidence>
<comment type="cofactor">
    <cofactor evidence="14">
        <name>heme b</name>
        <dbReference type="ChEBI" id="CHEBI:60344"/>
    </cofactor>
    <text evidence="14">Binds 1 heme b (iron(II)-protoporphyrin IX) group per subunit.</text>
</comment>
<dbReference type="CDD" id="cd00693">
    <property type="entry name" value="secretory_peroxidase"/>
    <property type="match status" value="1"/>
</dbReference>
<evidence type="ECO:0000256" key="7">
    <source>
        <dbReference type="ARBA" id="ARBA00022617"/>
    </source>
</evidence>
<comment type="catalytic activity">
    <reaction evidence="1">
        <text>2 a phenolic donor + H2O2 = 2 a phenolic radical donor + 2 H2O</text>
        <dbReference type="Rhea" id="RHEA:56136"/>
        <dbReference type="ChEBI" id="CHEBI:15377"/>
        <dbReference type="ChEBI" id="CHEBI:16240"/>
        <dbReference type="ChEBI" id="CHEBI:139520"/>
        <dbReference type="ChEBI" id="CHEBI:139521"/>
        <dbReference type="EC" id="1.11.1.7"/>
    </reaction>
</comment>
<dbReference type="PRINTS" id="PR00461">
    <property type="entry name" value="PLPEROXIDASE"/>
</dbReference>
<feature type="binding site" evidence="14">
    <location>
        <position position="70"/>
    </location>
    <ligand>
        <name>Ca(2+)</name>
        <dbReference type="ChEBI" id="CHEBI:29108"/>
        <label>1</label>
    </ligand>
</feature>
<evidence type="ECO:0000256" key="15">
    <source>
        <dbReference type="PIRSR" id="PIRSR600823-5"/>
    </source>
</evidence>
<dbReference type="FunFam" id="1.10.520.10:FF:000008">
    <property type="entry name" value="Peroxidase"/>
    <property type="match status" value="1"/>
</dbReference>
<dbReference type="PRINTS" id="PR00458">
    <property type="entry name" value="PEROXIDASE"/>
</dbReference>
<evidence type="ECO:0000256" key="13">
    <source>
        <dbReference type="PIRSR" id="PIRSR600823-2"/>
    </source>
</evidence>
<keyword evidence="16" id="KW-0732">Signal</keyword>
<dbReference type="GO" id="GO:0046872">
    <property type="term" value="F:metal ion binding"/>
    <property type="evidence" value="ECO:0007669"/>
    <property type="project" value="UniProtKB-KW"/>
</dbReference>
<evidence type="ECO:0000256" key="4">
    <source>
        <dbReference type="ARBA" id="ARBA00012313"/>
    </source>
</evidence>
<keyword evidence="11 15" id="KW-1015">Disulfide bond</keyword>
<evidence type="ECO:0000256" key="14">
    <source>
        <dbReference type="PIRSR" id="PIRSR600823-3"/>
    </source>
</evidence>
<feature type="binding site" evidence="14">
    <location>
        <position position="74"/>
    </location>
    <ligand>
        <name>Ca(2+)</name>
        <dbReference type="ChEBI" id="CHEBI:29108"/>
        <label>1</label>
    </ligand>
</feature>
<dbReference type="AlphaFoldDB" id="A0AAN7IG62"/>
<accession>A0AAN7IG62</accession>
<keyword evidence="7" id="KW-0349">Heme</keyword>
<organism evidence="18 19">
    <name type="scientific">Quercus rubra</name>
    <name type="common">Northern red oak</name>
    <name type="synonym">Quercus borealis</name>
    <dbReference type="NCBI Taxonomy" id="3512"/>
    <lineage>
        <taxon>Eukaryota</taxon>
        <taxon>Viridiplantae</taxon>
        <taxon>Streptophyta</taxon>
        <taxon>Embryophyta</taxon>
        <taxon>Tracheophyta</taxon>
        <taxon>Spermatophyta</taxon>
        <taxon>Magnoliopsida</taxon>
        <taxon>eudicotyledons</taxon>
        <taxon>Gunneridae</taxon>
        <taxon>Pentapetalae</taxon>
        <taxon>rosids</taxon>
        <taxon>fabids</taxon>
        <taxon>Fagales</taxon>
        <taxon>Fagaceae</taxon>
        <taxon>Quercus</taxon>
    </lineage>
</organism>
<dbReference type="PROSITE" id="PS00435">
    <property type="entry name" value="PEROXIDASE_1"/>
    <property type="match status" value="1"/>
</dbReference>
<dbReference type="GO" id="GO:0140825">
    <property type="term" value="F:lactoperoxidase activity"/>
    <property type="evidence" value="ECO:0007669"/>
    <property type="project" value="UniProtKB-EC"/>
</dbReference>
<dbReference type="InterPro" id="IPR033905">
    <property type="entry name" value="Secretory_peroxidase"/>
</dbReference>
<sequence length="271" mass="29689">MRSRKLNFVSITFIVVLLCQSVHSQLQIGFYRNSCSLVELIVKDVVRDSFIRDHGVAAGLVKLHFSDCFVRGCDASVLIDSTPSNKAEKDSPTNNQSLQGFAVIDNVKAKLEDICKGVVSCADIIAFAARDSIEITGGLGYDVPSGRRDGKISLASDTFTNLPTPSFNVDQLTQIFAKKGFTQEEMVTLSGAHTIGRSHCTSFSYRLYNFNGTKDQTLMTNTAAANQMNQSKRNPLLWRSKFAAAMVKMGQLDVLTGNVGEIRSNCRVINS</sequence>
<dbReference type="GO" id="GO:0006979">
    <property type="term" value="P:response to oxidative stress"/>
    <property type="evidence" value="ECO:0007669"/>
    <property type="project" value="InterPro"/>
</dbReference>
<comment type="similarity">
    <text evidence="3">Belongs to the peroxidase family. Ascorbate peroxidase subfamily.</text>
</comment>
<evidence type="ECO:0000256" key="10">
    <source>
        <dbReference type="ARBA" id="ARBA00023004"/>
    </source>
</evidence>
<comment type="cofactor">
    <cofactor evidence="14">
        <name>Ca(2+)</name>
        <dbReference type="ChEBI" id="CHEBI:29108"/>
    </cofactor>
    <text evidence="14">Binds 2 calcium ions per subunit.</text>
</comment>
<feature type="binding site" evidence="14">
    <location>
        <position position="88"/>
    </location>
    <ligand>
        <name>Ca(2+)</name>
        <dbReference type="ChEBI" id="CHEBI:29108"/>
        <label>1</label>
    </ligand>
</feature>
<feature type="binding site" evidence="14">
    <location>
        <position position="72"/>
    </location>
    <ligand>
        <name>Ca(2+)</name>
        <dbReference type="ChEBI" id="CHEBI:29108"/>
        <label>1</label>
    </ligand>
</feature>
<feature type="domain" description="Plant heme peroxidase family profile" evidence="17">
    <location>
        <begin position="25"/>
        <end position="270"/>
    </location>
</feature>
<dbReference type="GO" id="GO:0020037">
    <property type="term" value="F:heme binding"/>
    <property type="evidence" value="ECO:0007669"/>
    <property type="project" value="InterPro"/>
</dbReference>
<evidence type="ECO:0000256" key="1">
    <source>
        <dbReference type="ARBA" id="ARBA00000189"/>
    </source>
</evidence>
<protein>
    <recommendedName>
        <fullName evidence="4">peroxidase</fullName>
        <ecNumber evidence="4">1.11.1.7</ecNumber>
    </recommendedName>
</protein>
<keyword evidence="9" id="KW-0560">Oxidoreductase</keyword>
<keyword evidence="14" id="KW-0106">Calcium</keyword>
<feature type="binding site" evidence="13">
    <location>
        <position position="163"/>
    </location>
    <ligand>
        <name>substrate</name>
    </ligand>
</feature>
<feature type="chain" id="PRO_5042862932" description="peroxidase" evidence="16">
    <location>
        <begin position="25"/>
        <end position="271"/>
    </location>
</feature>
<dbReference type="InterPro" id="IPR000823">
    <property type="entry name" value="Peroxidase_pln"/>
</dbReference>
<evidence type="ECO:0000313" key="18">
    <source>
        <dbReference type="EMBL" id="KAK4571022.1"/>
    </source>
</evidence>
<name>A0AAN7IG62_QUERU</name>
<feature type="binding site" evidence="14">
    <location>
        <position position="67"/>
    </location>
    <ligand>
        <name>Ca(2+)</name>
        <dbReference type="ChEBI" id="CHEBI:29108"/>
        <label>1</label>
    </ligand>
</feature>
<reference evidence="18 19" key="1">
    <citation type="journal article" date="2023" name="G3 (Bethesda)">
        <title>A haplotype-resolved chromosome-scale genome for Quercus rubra L. provides insights into the genetics of adaptive traits for red oak species.</title>
        <authorList>
            <person name="Kapoor B."/>
            <person name="Jenkins J."/>
            <person name="Schmutz J."/>
            <person name="Zhebentyayeva T."/>
            <person name="Kuelheim C."/>
            <person name="Coggeshall M."/>
            <person name="Heim C."/>
            <person name="Lasky J.R."/>
            <person name="Leites L."/>
            <person name="Islam-Faridi N."/>
            <person name="Romero-Severson J."/>
            <person name="DeLeo V.L."/>
            <person name="Lucas S.M."/>
            <person name="Lazic D."/>
            <person name="Gailing O."/>
            <person name="Carlson J."/>
            <person name="Staton M."/>
        </authorList>
    </citation>
    <scope>NUCLEOTIDE SEQUENCE [LARGE SCALE GENOMIC DNA]</scope>
    <source>
        <strain evidence="18">Pseudo-F2</strain>
    </source>
</reference>
<evidence type="ECO:0000256" key="5">
    <source>
        <dbReference type="ARBA" id="ARBA00022525"/>
    </source>
</evidence>
<dbReference type="PANTHER" id="PTHR31235">
    <property type="entry name" value="PEROXIDASE 25-RELATED"/>
    <property type="match status" value="1"/>
</dbReference>
<proteinExistence type="inferred from homology"/>
<dbReference type="InterPro" id="IPR010255">
    <property type="entry name" value="Haem_peroxidase_sf"/>
</dbReference>
<feature type="binding site" description="axial binding residue" evidence="14">
    <location>
        <position position="193"/>
    </location>
    <ligand>
        <name>heme b</name>
        <dbReference type="ChEBI" id="CHEBI:60344"/>
    </ligand>
    <ligandPart>
        <name>Fe</name>
        <dbReference type="ChEBI" id="CHEBI:18248"/>
    </ligandPart>
</feature>
<dbReference type="InterPro" id="IPR002016">
    <property type="entry name" value="Haem_peroxidase"/>
</dbReference>
<dbReference type="GO" id="GO:0042744">
    <property type="term" value="P:hydrogen peroxide catabolic process"/>
    <property type="evidence" value="ECO:0007669"/>
    <property type="project" value="UniProtKB-KW"/>
</dbReference>
<keyword evidence="12" id="KW-0376">Hydrogen peroxide</keyword>
<dbReference type="EC" id="1.11.1.7" evidence="4"/>
<feature type="signal peptide" evidence="16">
    <location>
        <begin position="1"/>
        <end position="24"/>
    </location>
</feature>
<feature type="disulfide bond" evidence="15">
    <location>
        <begin position="35"/>
        <end position="115"/>
    </location>
</feature>
<feature type="binding site" evidence="14">
    <location>
        <position position="76"/>
    </location>
    <ligand>
        <name>Ca(2+)</name>
        <dbReference type="ChEBI" id="CHEBI:29108"/>
        <label>1</label>
    </ligand>
</feature>
<gene>
    <name evidence="18" type="ORF">RGQ29_029745</name>
</gene>
<keyword evidence="10 14" id="KW-0408">Iron</keyword>
<dbReference type="Proteomes" id="UP001324115">
    <property type="component" value="Unassembled WGS sequence"/>
</dbReference>
<keyword evidence="6" id="KW-0575">Peroxidase</keyword>
<dbReference type="InterPro" id="IPR019793">
    <property type="entry name" value="Peroxidases_heam-ligand_BS"/>
</dbReference>
<evidence type="ECO:0000256" key="11">
    <source>
        <dbReference type="ARBA" id="ARBA00023157"/>
    </source>
</evidence>
<evidence type="ECO:0000256" key="16">
    <source>
        <dbReference type="SAM" id="SignalP"/>
    </source>
</evidence>
<evidence type="ECO:0000256" key="9">
    <source>
        <dbReference type="ARBA" id="ARBA00023002"/>
    </source>
</evidence>
<keyword evidence="19" id="KW-1185">Reference proteome</keyword>
<evidence type="ECO:0000256" key="3">
    <source>
        <dbReference type="ARBA" id="ARBA00006873"/>
    </source>
</evidence>
<dbReference type="Gene3D" id="1.10.520.10">
    <property type="match status" value="1"/>
</dbReference>
<evidence type="ECO:0000313" key="19">
    <source>
        <dbReference type="Proteomes" id="UP001324115"/>
    </source>
</evidence>
<dbReference type="SUPFAM" id="SSF48113">
    <property type="entry name" value="Heme-dependent peroxidases"/>
    <property type="match status" value="1"/>
</dbReference>